<name>A0A1G2I267_9BACT</name>
<evidence type="ECO:0000313" key="1">
    <source>
        <dbReference type="EMBL" id="OGZ68886.1"/>
    </source>
</evidence>
<accession>A0A1G2I267</accession>
<protein>
    <submittedName>
        <fullName evidence="1">Uncharacterized protein</fullName>
    </submittedName>
</protein>
<sequence>MLMLLEFRNHPQAQEGEVYFGDLSSGGFQNLRMTTKRMGTIHIPKNAGIFHSDFFPVFVQRLELEAKGYSIVDDASSYDCRL</sequence>
<proteinExistence type="predicted"/>
<evidence type="ECO:0000313" key="2">
    <source>
        <dbReference type="Proteomes" id="UP000176421"/>
    </source>
</evidence>
<dbReference type="Proteomes" id="UP000176421">
    <property type="component" value="Unassembled WGS sequence"/>
</dbReference>
<gene>
    <name evidence="1" type="ORF">A3D35_03380</name>
</gene>
<organism evidence="1 2">
    <name type="scientific">Candidatus Staskawiczbacteria bacterium RIFCSPHIGHO2_02_FULL_34_9</name>
    <dbReference type="NCBI Taxonomy" id="1802206"/>
    <lineage>
        <taxon>Bacteria</taxon>
        <taxon>Candidatus Staskawicziibacteriota</taxon>
    </lineage>
</organism>
<comment type="caution">
    <text evidence="1">The sequence shown here is derived from an EMBL/GenBank/DDBJ whole genome shotgun (WGS) entry which is preliminary data.</text>
</comment>
<reference evidence="1 2" key="1">
    <citation type="journal article" date="2016" name="Nat. Commun.">
        <title>Thousands of microbial genomes shed light on interconnected biogeochemical processes in an aquifer system.</title>
        <authorList>
            <person name="Anantharaman K."/>
            <person name="Brown C.T."/>
            <person name="Hug L.A."/>
            <person name="Sharon I."/>
            <person name="Castelle C.J."/>
            <person name="Probst A.J."/>
            <person name="Thomas B.C."/>
            <person name="Singh A."/>
            <person name="Wilkins M.J."/>
            <person name="Karaoz U."/>
            <person name="Brodie E.L."/>
            <person name="Williams K.H."/>
            <person name="Hubbard S.S."/>
            <person name="Banfield J.F."/>
        </authorList>
    </citation>
    <scope>NUCLEOTIDE SEQUENCE [LARGE SCALE GENOMIC DNA]</scope>
</reference>
<dbReference type="AlphaFoldDB" id="A0A1G2I267"/>
<dbReference type="EMBL" id="MHOS01000016">
    <property type="protein sequence ID" value="OGZ68886.1"/>
    <property type="molecule type" value="Genomic_DNA"/>
</dbReference>